<reference evidence="11" key="1">
    <citation type="journal article" date="2022" name="G3 (Bethesda)">
        <title>High quality genome of the basidiomycete yeast Dioszegia hungarica PDD-24b-2 isolated from cloud water.</title>
        <authorList>
            <person name="Jarrige D."/>
            <person name="Haridas S."/>
            <person name="Bleykasten-Grosshans C."/>
            <person name="Joly M."/>
            <person name="Nadalig T."/>
            <person name="Sancelme M."/>
            <person name="Vuilleumier S."/>
            <person name="Grigoriev I.V."/>
            <person name="Amato P."/>
            <person name="Bringel F."/>
        </authorList>
    </citation>
    <scope>NUCLEOTIDE SEQUENCE</scope>
    <source>
        <strain evidence="11">PDD-24b-2</strain>
    </source>
</reference>
<evidence type="ECO:0000313" key="12">
    <source>
        <dbReference type="Proteomes" id="UP001164286"/>
    </source>
</evidence>
<evidence type="ECO:0000259" key="10">
    <source>
        <dbReference type="PROSITE" id="PS50011"/>
    </source>
</evidence>
<feature type="domain" description="Protein kinase" evidence="10">
    <location>
        <begin position="43"/>
        <end position="256"/>
    </location>
</feature>
<evidence type="ECO:0000256" key="8">
    <source>
        <dbReference type="ARBA" id="ARBA00048679"/>
    </source>
</evidence>
<feature type="compositionally biased region" description="Low complexity" evidence="9">
    <location>
        <begin position="19"/>
        <end position="28"/>
    </location>
</feature>
<gene>
    <name evidence="11" type="ORF">MKK02DRAFT_19839</name>
</gene>
<keyword evidence="5 11" id="KW-0418">Kinase</keyword>
<evidence type="ECO:0000313" key="11">
    <source>
        <dbReference type="EMBL" id="KAI9633068.1"/>
    </source>
</evidence>
<dbReference type="RefSeq" id="XP_052942845.1">
    <property type="nucleotide sequence ID" value="XM_053086162.1"/>
</dbReference>
<evidence type="ECO:0000256" key="7">
    <source>
        <dbReference type="ARBA" id="ARBA00047899"/>
    </source>
</evidence>
<dbReference type="PROSITE" id="PS50011">
    <property type="entry name" value="PROTEIN_KINASE_DOM"/>
    <property type="match status" value="1"/>
</dbReference>
<organism evidence="11 12">
    <name type="scientific">Dioszegia hungarica</name>
    <dbReference type="NCBI Taxonomy" id="4972"/>
    <lineage>
        <taxon>Eukaryota</taxon>
        <taxon>Fungi</taxon>
        <taxon>Dikarya</taxon>
        <taxon>Basidiomycota</taxon>
        <taxon>Agaricomycotina</taxon>
        <taxon>Tremellomycetes</taxon>
        <taxon>Tremellales</taxon>
        <taxon>Bulleribasidiaceae</taxon>
        <taxon>Dioszegia</taxon>
    </lineage>
</organism>
<evidence type="ECO:0000256" key="5">
    <source>
        <dbReference type="ARBA" id="ARBA00022777"/>
    </source>
</evidence>
<evidence type="ECO:0000256" key="3">
    <source>
        <dbReference type="ARBA" id="ARBA00022679"/>
    </source>
</evidence>
<dbReference type="PANTHER" id="PTHR24356">
    <property type="entry name" value="SERINE/THREONINE-PROTEIN KINASE"/>
    <property type="match status" value="1"/>
</dbReference>
<dbReference type="PANTHER" id="PTHR24356:SF390">
    <property type="entry name" value="PROTEIN KINASE C, BRAIN ISOZYME-RELATED"/>
    <property type="match status" value="1"/>
</dbReference>
<dbReference type="EC" id="2.7.11.1" evidence="1"/>
<dbReference type="SUPFAM" id="SSF56112">
    <property type="entry name" value="Protein kinase-like (PK-like)"/>
    <property type="match status" value="1"/>
</dbReference>
<dbReference type="GO" id="GO:0035556">
    <property type="term" value="P:intracellular signal transduction"/>
    <property type="evidence" value="ECO:0007669"/>
    <property type="project" value="TreeGrafter"/>
</dbReference>
<dbReference type="PIRSF" id="PIRSF000654">
    <property type="entry name" value="Integrin-linked_kinase"/>
    <property type="match status" value="1"/>
</dbReference>
<keyword evidence="6" id="KW-0067">ATP-binding</keyword>
<dbReference type="CDD" id="cd05123">
    <property type="entry name" value="STKc_AGC"/>
    <property type="match status" value="1"/>
</dbReference>
<dbReference type="AlphaFoldDB" id="A0AA38H2N0"/>
<name>A0AA38H2N0_9TREE</name>
<keyword evidence="3" id="KW-0808">Transferase</keyword>
<dbReference type="Proteomes" id="UP001164286">
    <property type="component" value="Unassembled WGS sequence"/>
</dbReference>
<dbReference type="InterPro" id="IPR050236">
    <property type="entry name" value="Ser_Thr_kinase_AGC"/>
</dbReference>
<dbReference type="InterPro" id="IPR045270">
    <property type="entry name" value="STKc_AGC"/>
</dbReference>
<keyword evidence="12" id="KW-1185">Reference proteome</keyword>
<dbReference type="GeneID" id="77725363"/>
<evidence type="ECO:0000256" key="6">
    <source>
        <dbReference type="ARBA" id="ARBA00022840"/>
    </source>
</evidence>
<dbReference type="GO" id="GO:0005524">
    <property type="term" value="F:ATP binding"/>
    <property type="evidence" value="ECO:0007669"/>
    <property type="project" value="UniProtKB-KW"/>
</dbReference>
<dbReference type="InterPro" id="IPR011009">
    <property type="entry name" value="Kinase-like_dom_sf"/>
</dbReference>
<comment type="catalytic activity">
    <reaction evidence="8">
        <text>L-seryl-[protein] + ATP = O-phospho-L-seryl-[protein] + ADP + H(+)</text>
        <dbReference type="Rhea" id="RHEA:17989"/>
        <dbReference type="Rhea" id="RHEA-COMP:9863"/>
        <dbReference type="Rhea" id="RHEA-COMP:11604"/>
        <dbReference type="ChEBI" id="CHEBI:15378"/>
        <dbReference type="ChEBI" id="CHEBI:29999"/>
        <dbReference type="ChEBI" id="CHEBI:30616"/>
        <dbReference type="ChEBI" id="CHEBI:83421"/>
        <dbReference type="ChEBI" id="CHEBI:456216"/>
        <dbReference type="EC" id="2.7.11.1"/>
    </reaction>
</comment>
<feature type="compositionally biased region" description="Polar residues" evidence="9">
    <location>
        <begin position="1"/>
        <end position="11"/>
    </location>
</feature>
<proteinExistence type="predicted"/>
<dbReference type="Gene3D" id="1.10.510.10">
    <property type="entry name" value="Transferase(Phosphotransferase) domain 1"/>
    <property type="match status" value="1"/>
</dbReference>
<dbReference type="EMBL" id="JAKWFO010000013">
    <property type="protein sequence ID" value="KAI9633068.1"/>
    <property type="molecule type" value="Genomic_DNA"/>
</dbReference>
<feature type="region of interest" description="Disordered" evidence="9">
    <location>
        <begin position="1"/>
        <end position="35"/>
    </location>
</feature>
<evidence type="ECO:0000256" key="9">
    <source>
        <dbReference type="SAM" id="MobiDB-lite"/>
    </source>
</evidence>
<accession>A0AA38H2N0</accession>
<evidence type="ECO:0000256" key="1">
    <source>
        <dbReference type="ARBA" id="ARBA00012513"/>
    </source>
</evidence>
<dbReference type="Pfam" id="PF00069">
    <property type="entry name" value="Pkinase"/>
    <property type="match status" value="1"/>
</dbReference>
<comment type="catalytic activity">
    <reaction evidence="7">
        <text>L-threonyl-[protein] + ATP = O-phospho-L-threonyl-[protein] + ADP + H(+)</text>
        <dbReference type="Rhea" id="RHEA:46608"/>
        <dbReference type="Rhea" id="RHEA-COMP:11060"/>
        <dbReference type="Rhea" id="RHEA-COMP:11605"/>
        <dbReference type="ChEBI" id="CHEBI:15378"/>
        <dbReference type="ChEBI" id="CHEBI:30013"/>
        <dbReference type="ChEBI" id="CHEBI:30616"/>
        <dbReference type="ChEBI" id="CHEBI:61977"/>
        <dbReference type="ChEBI" id="CHEBI:456216"/>
        <dbReference type="EC" id="2.7.11.1"/>
    </reaction>
</comment>
<evidence type="ECO:0000256" key="4">
    <source>
        <dbReference type="ARBA" id="ARBA00022741"/>
    </source>
</evidence>
<evidence type="ECO:0000256" key="2">
    <source>
        <dbReference type="ARBA" id="ARBA00022527"/>
    </source>
</evidence>
<keyword evidence="2" id="KW-0723">Serine/threonine-protein kinase</keyword>
<dbReference type="Gene3D" id="3.30.200.20">
    <property type="entry name" value="Phosphorylase Kinase, domain 1"/>
    <property type="match status" value="1"/>
</dbReference>
<dbReference type="SMART" id="SM00220">
    <property type="entry name" value="S_TKc"/>
    <property type="match status" value="1"/>
</dbReference>
<sequence length="256" mass="28935">MTRSTLTSGDADQSRRHSSGPSGRGSVSPTKDRGRSKVQLEDFELIRVLGKGCAGRVLLVRHSRQNTVHAMKAISKRSVLASDELPHILTELSILKRFAIYEPHNDFVTRLNYSFTDRENFYFVMDFYPGGDLATQLEMFGTLGHVRTRFYAADLVLGSKLTFRHRHGVILRDLKPENILLNASGHCVIADFAGKKRIVMDRAWSFVGTTEYLAPEVVRGHEYSYAVDWWGLGCILFECLLGRVPFRKDDDEPPVS</sequence>
<dbReference type="InterPro" id="IPR000719">
    <property type="entry name" value="Prot_kinase_dom"/>
</dbReference>
<protein>
    <recommendedName>
        <fullName evidence="1">non-specific serine/threonine protein kinase</fullName>
        <ecNumber evidence="1">2.7.11.1</ecNumber>
    </recommendedName>
</protein>
<keyword evidence="4" id="KW-0547">Nucleotide-binding</keyword>
<comment type="caution">
    <text evidence="11">The sequence shown here is derived from an EMBL/GenBank/DDBJ whole genome shotgun (WGS) entry which is preliminary data.</text>
</comment>
<dbReference type="GO" id="GO:0004674">
    <property type="term" value="F:protein serine/threonine kinase activity"/>
    <property type="evidence" value="ECO:0007669"/>
    <property type="project" value="UniProtKB-KW"/>
</dbReference>